<protein>
    <recommendedName>
        <fullName evidence="2">DUF4350 domain-containing protein</fullName>
    </recommendedName>
</protein>
<keyword evidence="1" id="KW-0812">Transmembrane</keyword>
<proteinExistence type="predicted"/>
<dbReference type="EMBL" id="JACGWX010000001">
    <property type="protein sequence ID" value="MBA8846450.1"/>
    <property type="molecule type" value="Genomic_DNA"/>
</dbReference>
<evidence type="ECO:0000256" key="1">
    <source>
        <dbReference type="SAM" id="Phobius"/>
    </source>
</evidence>
<evidence type="ECO:0000313" key="3">
    <source>
        <dbReference type="EMBL" id="MBA8846450.1"/>
    </source>
</evidence>
<dbReference type="Proteomes" id="UP000585905">
    <property type="component" value="Unassembled WGS sequence"/>
</dbReference>
<dbReference type="Pfam" id="PF14258">
    <property type="entry name" value="DUF4350"/>
    <property type="match status" value="1"/>
</dbReference>
<dbReference type="AlphaFoldDB" id="A0A839E3T0"/>
<gene>
    <name evidence="3" type="ORF">FHX53_000014</name>
</gene>
<keyword evidence="1" id="KW-1133">Transmembrane helix</keyword>
<dbReference type="InterPro" id="IPR025646">
    <property type="entry name" value="DUF4350"/>
</dbReference>
<sequence length="427" mass="43610">MTATSTDEGSARGVVTGAPVHSAQHVVTPTARRALRRALFWIVLAALLVAFAAVYGLTSRSTAEADRFAADEAAPAGSRALIEVLRDSGVDVVTVDTLGAALAAVDDPAATTLVAADPRAVLSAEQWGDLDGAAPSLVLVEPPALAVGTLAPAVGPGIPSLGGVRDEPGCSLPAAQRAGSITTDGVVLDATGAASTGADVEVCFPGGEGEGGAALVSLDQPAGGALHLIGAGGVVQNGLIGREGNAALALGLVGEHPRLVWYVASTADIVDGATELSELYPGWVNPIAWLALTVGLAAAVWRGRRLGPVVIENLPVVVRTTETMEGRARLYAREGSRLRALDALRVGTLRRLAEGLALGSAAGLDNIITAVAGITGRDRAGLRALLVDREPQDDGELIALSDELLELERLVQRRVALSDDRPEPTTR</sequence>
<reference evidence="3 4" key="1">
    <citation type="submission" date="2020-07" db="EMBL/GenBank/DDBJ databases">
        <title>Sequencing the genomes of 1000 actinobacteria strains.</title>
        <authorList>
            <person name="Klenk H.-P."/>
        </authorList>
    </citation>
    <scope>NUCLEOTIDE SEQUENCE [LARGE SCALE GENOMIC DNA]</scope>
    <source>
        <strain evidence="3 4">DSM 19663</strain>
    </source>
</reference>
<evidence type="ECO:0000259" key="2">
    <source>
        <dbReference type="Pfam" id="PF14258"/>
    </source>
</evidence>
<evidence type="ECO:0000313" key="4">
    <source>
        <dbReference type="Proteomes" id="UP000585905"/>
    </source>
</evidence>
<organism evidence="3 4">
    <name type="scientific">Microcella alkalica</name>
    <dbReference type="NCBI Taxonomy" id="355930"/>
    <lineage>
        <taxon>Bacteria</taxon>
        <taxon>Bacillati</taxon>
        <taxon>Actinomycetota</taxon>
        <taxon>Actinomycetes</taxon>
        <taxon>Micrococcales</taxon>
        <taxon>Microbacteriaceae</taxon>
        <taxon>Microcella</taxon>
    </lineage>
</organism>
<comment type="caution">
    <text evidence="3">The sequence shown here is derived from an EMBL/GenBank/DDBJ whole genome shotgun (WGS) entry which is preliminary data.</text>
</comment>
<keyword evidence="4" id="KW-1185">Reference proteome</keyword>
<feature type="domain" description="DUF4350" evidence="2">
    <location>
        <begin position="71"/>
        <end position="253"/>
    </location>
</feature>
<accession>A0A839E3T0</accession>
<feature type="transmembrane region" description="Helical" evidence="1">
    <location>
        <begin position="38"/>
        <end position="57"/>
    </location>
</feature>
<dbReference type="RefSeq" id="WP_182489048.1">
    <property type="nucleotide sequence ID" value="NZ_BAAAOV010000003.1"/>
</dbReference>
<keyword evidence="1" id="KW-0472">Membrane</keyword>
<name>A0A839E3T0_9MICO</name>